<dbReference type="Proteomes" id="UP001208570">
    <property type="component" value="Unassembled WGS sequence"/>
</dbReference>
<feature type="region of interest" description="Disordered" evidence="25">
    <location>
        <begin position="1"/>
        <end position="24"/>
    </location>
</feature>
<comment type="caution">
    <text evidence="27">The sequence shown here is derived from an EMBL/GenBank/DDBJ whole genome shotgun (WGS) entry which is preliminary data.</text>
</comment>
<keyword evidence="9" id="KW-0808">Transferase</keyword>
<evidence type="ECO:0000313" key="27">
    <source>
        <dbReference type="EMBL" id="KAK2166651.1"/>
    </source>
</evidence>
<dbReference type="FunFam" id="3.30.200.20:FF:000123">
    <property type="entry name" value="serine/threonine-protein kinase PRP4 homolog"/>
    <property type="match status" value="1"/>
</dbReference>
<evidence type="ECO:0000256" key="24">
    <source>
        <dbReference type="ARBA" id="ARBA00048977"/>
    </source>
</evidence>
<dbReference type="GO" id="GO:0045292">
    <property type="term" value="P:mRNA cis splicing, via spliceosome"/>
    <property type="evidence" value="ECO:0007669"/>
    <property type="project" value="InterPro"/>
</dbReference>
<feature type="compositionally biased region" description="Basic and acidic residues" evidence="25">
    <location>
        <begin position="271"/>
        <end position="288"/>
    </location>
</feature>
<comment type="subcellular location">
    <subcellularLocation>
        <location evidence="2">Chromosome</location>
        <location evidence="2">Centromere</location>
        <location evidence="2">Kinetochore</location>
    </subcellularLocation>
    <subcellularLocation>
        <location evidence="1">Nucleus</location>
    </subcellularLocation>
</comment>
<dbReference type="FunFam" id="1.10.510.10:FF:000078">
    <property type="entry name" value="Serine/threonine-protein kinase PRP4 homolog"/>
    <property type="match status" value="1"/>
</dbReference>
<dbReference type="GO" id="GO:0005681">
    <property type="term" value="C:spliceosomal complex"/>
    <property type="evidence" value="ECO:0007669"/>
    <property type="project" value="UniProtKB-KW"/>
</dbReference>
<evidence type="ECO:0000256" key="13">
    <source>
        <dbReference type="ARBA" id="ARBA00022838"/>
    </source>
</evidence>
<dbReference type="GO" id="GO:0000776">
    <property type="term" value="C:kinetochore"/>
    <property type="evidence" value="ECO:0007669"/>
    <property type="project" value="UniProtKB-KW"/>
</dbReference>
<comment type="subunit">
    <text evidence="22">Interacts with CLK1 C-terminus. Associates with the U5 snRNP and NCOR1 deacetylase complexes. Identified in the spliceosome C complex.</text>
</comment>
<keyword evidence="10" id="KW-0747">Spliceosome</keyword>
<dbReference type="PROSITE" id="PS50011">
    <property type="entry name" value="PROTEIN_KINASE_DOM"/>
    <property type="match status" value="1"/>
</dbReference>
<evidence type="ECO:0000256" key="2">
    <source>
        <dbReference type="ARBA" id="ARBA00004629"/>
    </source>
</evidence>
<organism evidence="27 28">
    <name type="scientific">Paralvinella palmiformis</name>
    <dbReference type="NCBI Taxonomy" id="53620"/>
    <lineage>
        <taxon>Eukaryota</taxon>
        <taxon>Metazoa</taxon>
        <taxon>Spiralia</taxon>
        <taxon>Lophotrochozoa</taxon>
        <taxon>Annelida</taxon>
        <taxon>Polychaeta</taxon>
        <taxon>Sedentaria</taxon>
        <taxon>Canalipalpata</taxon>
        <taxon>Terebellida</taxon>
        <taxon>Terebelliformia</taxon>
        <taxon>Alvinellidae</taxon>
        <taxon>Paralvinella</taxon>
    </lineage>
</organism>
<dbReference type="SUPFAM" id="SSF56112">
    <property type="entry name" value="Protein kinase-like (PK-like)"/>
    <property type="match status" value="1"/>
</dbReference>
<keyword evidence="5" id="KW-1017">Isopeptide bond</keyword>
<comment type="similarity">
    <text evidence="19">Belongs to the protein kinase superfamily. CMGC Ser/Thr protein kinase family.</text>
</comment>
<dbReference type="EC" id="2.7.11.1" evidence="3"/>
<dbReference type="Pfam" id="PF00069">
    <property type="entry name" value="Pkinase"/>
    <property type="match status" value="1"/>
</dbReference>
<evidence type="ECO:0000256" key="4">
    <source>
        <dbReference type="ARBA" id="ARBA00022454"/>
    </source>
</evidence>
<evidence type="ECO:0000256" key="10">
    <source>
        <dbReference type="ARBA" id="ARBA00022728"/>
    </source>
</evidence>
<evidence type="ECO:0000256" key="16">
    <source>
        <dbReference type="ARBA" id="ARBA00022990"/>
    </source>
</evidence>
<evidence type="ECO:0000256" key="11">
    <source>
        <dbReference type="ARBA" id="ARBA00022741"/>
    </source>
</evidence>
<feature type="region of interest" description="Disordered" evidence="25">
    <location>
        <begin position="184"/>
        <end position="207"/>
    </location>
</feature>
<dbReference type="Gene3D" id="3.30.200.20">
    <property type="entry name" value="Phosphorylase Kinase, domain 1"/>
    <property type="match status" value="1"/>
</dbReference>
<dbReference type="CDD" id="cd14135">
    <property type="entry name" value="STKc_PRP4"/>
    <property type="match status" value="1"/>
</dbReference>
<evidence type="ECO:0000256" key="17">
    <source>
        <dbReference type="ARBA" id="ARBA00023187"/>
    </source>
</evidence>
<feature type="region of interest" description="Disordered" evidence="25">
    <location>
        <begin position="240"/>
        <end position="474"/>
    </location>
</feature>
<evidence type="ECO:0000256" key="6">
    <source>
        <dbReference type="ARBA" id="ARBA00022527"/>
    </source>
</evidence>
<keyword evidence="11" id="KW-0547">Nucleotide-binding</keyword>
<dbReference type="SMART" id="SM00220">
    <property type="entry name" value="S_TKc"/>
    <property type="match status" value="1"/>
</dbReference>
<keyword evidence="28" id="KW-1185">Reference proteome</keyword>
<keyword evidence="8" id="KW-0507">mRNA processing</keyword>
<feature type="compositionally biased region" description="Acidic residues" evidence="25">
    <location>
        <begin position="452"/>
        <end position="470"/>
    </location>
</feature>
<feature type="compositionally biased region" description="Basic residues" evidence="25">
    <location>
        <begin position="49"/>
        <end position="80"/>
    </location>
</feature>
<evidence type="ECO:0000313" key="28">
    <source>
        <dbReference type="Proteomes" id="UP001208570"/>
    </source>
</evidence>
<name>A0AAD9K8D5_9ANNE</name>
<dbReference type="InterPro" id="IPR000719">
    <property type="entry name" value="Prot_kinase_dom"/>
</dbReference>
<evidence type="ECO:0000256" key="9">
    <source>
        <dbReference type="ARBA" id="ARBA00022679"/>
    </source>
</evidence>
<dbReference type="PROSITE" id="PS00108">
    <property type="entry name" value="PROTEIN_KINASE_ST"/>
    <property type="match status" value="1"/>
</dbReference>
<dbReference type="GO" id="GO:0004674">
    <property type="term" value="F:protein serine/threonine kinase activity"/>
    <property type="evidence" value="ECO:0007669"/>
    <property type="project" value="UniProtKB-KW"/>
</dbReference>
<evidence type="ECO:0000256" key="14">
    <source>
        <dbReference type="ARBA" id="ARBA00022840"/>
    </source>
</evidence>
<evidence type="ECO:0000256" key="23">
    <source>
        <dbReference type="ARBA" id="ARBA00048659"/>
    </source>
</evidence>
<keyword evidence="4" id="KW-0158">Chromosome</keyword>
<keyword evidence="17" id="KW-0508">mRNA splicing</keyword>
<evidence type="ECO:0000256" key="7">
    <source>
        <dbReference type="ARBA" id="ARBA00022553"/>
    </source>
</evidence>
<keyword evidence="6" id="KW-0723">Serine/threonine-protein kinase</keyword>
<keyword evidence="12" id="KW-0418">Kinase</keyword>
<keyword evidence="13" id="KW-0995">Kinetochore</keyword>
<dbReference type="InterPro" id="IPR050494">
    <property type="entry name" value="Ser_Thr_dual-spec_kinase"/>
</dbReference>
<evidence type="ECO:0000256" key="5">
    <source>
        <dbReference type="ARBA" id="ARBA00022499"/>
    </source>
</evidence>
<dbReference type="PANTHER" id="PTHR24058">
    <property type="entry name" value="DUAL SPECIFICITY PROTEIN KINASE"/>
    <property type="match status" value="1"/>
</dbReference>
<evidence type="ECO:0000256" key="19">
    <source>
        <dbReference type="ARBA" id="ARBA00023596"/>
    </source>
</evidence>
<feature type="compositionally biased region" description="Low complexity" evidence="25">
    <location>
        <begin position="516"/>
        <end position="538"/>
    </location>
</feature>
<evidence type="ECO:0000256" key="22">
    <source>
        <dbReference type="ARBA" id="ARBA00046964"/>
    </source>
</evidence>
<feature type="compositionally biased region" description="Low complexity" evidence="25">
    <location>
        <begin position="547"/>
        <end position="559"/>
    </location>
</feature>
<evidence type="ECO:0000256" key="15">
    <source>
        <dbReference type="ARBA" id="ARBA00022843"/>
    </source>
</evidence>
<reference evidence="27" key="1">
    <citation type="journal article" date="2023" name="Mol. Biol. Evol.">
        <title>Third-Generation Sequencing Reveals the Adaptive Role of the Epigenome in Three Deep-Sea Polychaetes.</title>
        <authorList>
            <person name="Perez M."/>
            <person name="Aroh O."/>
            <person name="Sun Y."/>
            <person name="Lan Y."/>
            <person name="Juniper S.K."/>
            <person name="Young C.R."/>
            <person name="Angers B."/>
            <person name="Qian P.Y."/>
        </authorList>
    </citation>
    <scope>NUCLEOTIDE SEQUENCE</scope>
    <source>
        <strain evidence="27">P08H-3</strain>
    </source>
</reference>
<feature type="compositionally biased region" description="Basic residues" evidence="25">
    <location>
        <begin position="304"/>
        <end position="336"/>
    </location>
</feature>
<evidence type="ECO:0000259" key="26">
    <source>
        <dbReference type="PROSITE" id="PS50011"/>
    </source>
</evidence>
<feature type="compositionally biased region" description="Basic and acidic residues" evidence="25">
    <location>
        <begin position="366"/>
        <end position="411"/>
    </location>
</feature>
<evidence type="ECO:0000256" key="8">
    <source>
        <dbReference type="ARBA" id="ARBA00022664"/>
    </source>
</evidence>
<sequence length="986" mass="113861">MRQVLKLNKPVDYGISGSMVDHRSMAPGFKPGLGYSLSDSSSDVEEGGHHHHKSTSHHQKHKKEKKKHKHKHKHDKHKPRSSSDQERHSRHKHKHHRKHRHERRDAVDEDGMPEVMEVEEGSVIRVEEEAVAPKKQKLDDNSLNALEEARAILQAKIAGQMPNSKDTADEKVVNAMSLIAEGYQTESEEEGEIEHEDRKKEHQVNTLQEEEIIVQSGSELGEIIEISDVEMELEKAVESYAPYKAAERSRRGSPLQKRNESLRHRSPPYGSREHYGHCDRFSREKENRSPPPYHRSRTGSPPHYRSRTRSPPHHRNAVRSPPRHRSRTRSPPHQRSRTGSPHWPRERTQGSDDFHSRPGYKSPSYGERDKGRIDRRVEDMRTDYRRGWRSSRDRASPPRRSWRDRSRSRDRGHYRRSSRSRSRNRDSRRKKLEEDKFKGSLSEGMTLQQESSSEEEIDIPDPEEEEDEDVIIERRRKQREMLKMKLICSEANSEVSMNSVDMHPTPPSAEPDEQISPSSRRSRSPSSQPTRSQSPRSQSHSERKSQSESGSSSSSSSSTEDSDNNSLENGYNDDCNLNKQLVEKCPKQNDQDVKESQSGAVEEKRKSFTSLDMFAEELDMFAETISSPSGFQKQTSAFENPSLTDNWDDAEGYYRVRIGEVLDKRYTVFGFTGQGVFSSVVRVRDGARGNQEAAIKIIRNNEMMHKTGLKELEFLKKLNDADPDDRFHCLRLYRHFYHRNHLCLVFESLSMNLREVLKKYGKDVGLHIKAVRSYTQQLLLALKLMKRCCILHADIKPDNVLVNESKLNLKLCDFGSASHISDCDITPYLVSRFYRAPEIIIGMGYDHGIDLWSVGVTIYELYTGKILFPGKTNNEMLKLMMDLKGKMPNKLVRKGTFRDQHFDANYNFLFHEVDKVTQREKVTVLGTISPSKDLLADLIGYQRLPEDQLKKVMQLKDLIEKILVLDPSKRLSLNQALLHPFIQEKL</sequence>
<comment type="catalytic activity">
    <reaction evidence="23">
        <text>L-threonyl-[protein] + ATP = O-phospho-L-threonyl-[protein] + ADP + H(+)</text>
        <dbReference type="Rhea" id="RHEA:46608"/>
        <dbReference type="Rhea" id="RHEA-COMP:11060"/>
        <dbReference type="Rhea" id="RHEA-COMP:11605"/>
        <dbReference type="ChEBI" id="CHEBI:15378"/>
        <dbReference type="ChEBI" id="CHEBI:30013"/>
        <dbReference type="ChEBI" id="CHEBI:30616"/>
        <dbReference type="ChEBI" id="CHEBI:61977"/>
        <dbReference type="ChEBI" id="CHEBI:456216"/>
        <dbReference type="EC" id="2.7.11.1"/>
    </reaction>
    <physiologicalReaction direction="left-to-right" evidence="23">
        <dbReference type="Rhea" id="RHEA:46609"/>
    </physiologicalReaction>
</comment>
<feature type="compositionally biased region" description="Basic residues" evidence="25">
    <location>
        <begin position="412"/>
        <end position="430"/>
    </location>
</feature>
<keyword evidence="7" id="KW-0597">Phosphoprotein</keyword>
<evidence type="ECO:0000256" key="12">
    <source>
        <dbReference type="ARBA" id="ARBA00022777"/>
    </source>
</evidence>
<feature type="domain" description="Protein kinase" evidence="26">
    <location>
        <begin position="666"/>
        <end position="982"/>
    </location>
</feature>
<dbReference type="PANTHER" id="PTHR24058:SF103">
    <property type="entry name" value="SERINE_THREONINE-PROTEIN KINASE PRP4 HOMOLOG"/>
    <property type="match status" value="1"/>
</dbReference>
<dbReference type="InterPro" id="IPR044092">
    <property type="entry name" value="STKc_PRP4"/>
</dbReference>
<dbReference type="EMBL" id="JAODUP010000037">
    <property type="protein sequence ID" value="KAK2166651.1"/>
    <property type="molecule type" value="Genomic_DNA"/>
</dbReference>
<dbReference type="AlphaFoldDB" id="A0AAD9K8D5"/>
<feature type="region of interest" description="Disordered" evidence="25">
    <location>
        <begin position="586"/>
        <end position="606"/>
    </location>
</feature>
<feature type="compositionally biased region" description="Basic and acidic residues" evidence="25">
    <location>
        <begin position="343"/>
        <end position="356"/>
    </location>
</feature>
<keyword evidence="15" id="KW-0832">Ubl conjugation</keyword>
<keyword evidence="14" id="KW-0067">ATP-binding</keyword>
<accession>A0AAD9K8D5</accession>
<dbReference type="InterPro" id="IPR011009">
    <property type="entry name" value="Kinase-like_dom_sf"/>
</dbReference>
<keyword evidence="16" id="KW-0007">Acetylation</keyword>
<comment type="catalytic activity">
    <reaction evidence="24">
        <text>L-seryl-[protein] + ATP = O-phospho-L-seryl-[protein] + ADP + H(+)</text>
        <dbReference type="Rhea" id="RHEA:17989"/>
        <dbReference type="Rhea" id="RHEA-COMP:9863"/>
        <dbReference type="Rhea" id="RHEA-COMP:11604"/>
        <dbReference type="ChEBI" id="CHEBI:15378"/>
        <dbReference type="ChEBI" id="CHEBI:29999"/>
        <dbReference type="ChEBI" id="CHEBI:30616"/>
        <dbReference type="ChEBI" id="CHEBI:83421"/>
        <dbReference type="ChEBI" id="CHEBI:456216"/>
        <dbReference type="EC" id="2.7.11.1"/>
    </reaction>
    <physiologicalReaction direction="left-to-right" evidence="24">
        <dbReference type="Rhea" id="RHEA:17990"/>
    </physiologicalReaction>
</comment>
<keyword evidence="18" id="KW-0539">Nucleus</keyword>
<proteinExistence type="inferred from homology"/>
<dbReference type="Gene3D" id="1.10.510.10">
    <property type="entry name" value="Transferase(Phosphotransferase) domain 1"/>
    <property type="match status" value="1"/>
</dbReference>
<feature type="compositionally biased region" description="Basic residues" evidence="25">
    <location>
        <begin position="88"/>
        <end position="102"/>
    </location>
</feature>
<evidence type="ECO:0000256" key="25">
    <source>
        <dbReference type="SAM" id="MobiDB-lite"/>
    </source>
</evidence>
<evidence type="ECO:0000256" key="1">
    <source>
        <dbReference type="ARBA" id="ARBA00004123"/>
    </source>
</evidence>
<evidence type="ECO:0000256" key="21">
    <source>
        <dbReference type="ARBA" id="ARBA00031858"/>
    </source>
</evidence>
<dbReference type="InterPro" id="IPR008271">
    <property type="entry name" value="Ser/Thr_kinase_AS"/>
</dbReference>
<evidence type="ECO:0000256" key="3">
    <source>
        <dbReference type="ARBA" id="ARBA00012513"/>
    </source>
</evidence>
<protein>
    <recommendedName>
        <fullName evidence="20">Serine/threonine-protein kinase PRP4 homolog</fullName>
        <ecNumber evidence="3">2.7.11.1</ecNumber>
    </recommendedName>
    <alternativeName>
        <fullName evidence="21">PRP4 pre-mRNA-processing factor 4 homolog</fullName>
    </alternativeName>
</protein>
<gene>
    <name evidence="27" type="ORF">LSH36_37g13035</name>
</gene>
<dbReference type="GO" id="GO:0005524">
    <property type="term" value="F:ATP binding"/>
    <property type="evidence" value="ECO:0007669"/>
    <property type="project" value="UniProtKB-KW"/>
</dbReference>
<feature type="region of interest" description="Disordered" evidence="25">
    <location>
        <begin position="491"/>
        <end position="574"/>
    </location>
</feature>
<feature type="region of interest" description="Disordered" evidence="25">
    <location>
        <begin position="37"/>
        <end position="111"/>
    </location>
</feature>
<evidence type="ECO:0000256" key="20">
    <source>
        <dbReference type="ARBA" id="ARBA00023637"/>
    </source>
</evidence>
<evidence type="ECO:0000256" key="18">
    <source>
        <dbReference type="ARBA" id="ARBA00023242"/>
    </source>
</evidence>